<name>A0A7C4RTN5_9BACT</name>
<organism evidence="3">
    <name type="scientific">Desulfatirhabdium butyrativorans</name>
    <dbReference type="NCBI Taxonomy" id="340467"/>
    <lineage>
        <taxon>Bacteria</taxon>
        <taxon>Pseudomonadati</taxon>
        <taxon>Thermodesulfobacteriota</taxon>
        <taxon>Desulfobacteria</taxon>
        <taxon>Desulfobacterales</taxon>
        <taxon>Desulfatirhabdiaceae</taxon>
        <taxon>Desulfatirhabdium</taxon>
    </lineage>
</organism>
<keyword evidence="1" id="KW-0812">Transmembrane</keyword>
<dbReference type="InterPro" id="IPR010656">
    <property type="entry name" value="DctM"/>
</dbReference>
<dbReference type="AlphaFoldDB" id="A0A7C4RTN5"/>
<feature type="transmembrane region" description="Helical" evidence="1">
    <location>
        <begin position="124"/>
        <end position="147"/>
    </location>
</feature>
<feature type="transmembrane region" description="Helical" evidence="1">
    <location>
        <begin position="553"/>
        <end position="575"/>
    </location>
</feature>
<feature type="transmembrane region" description="Helical" evidence="1">
    <location>
        <begin position="433"/>
        <end position="454"/>
    </location>
</feature>
<dbReference type="InterPro" id="IPR011853">
    <property type="entry name" value="TRAP_DctM-Dct_fused"/>
</dbReference>
<dbReference type="PANTHER" id="PTHR43849:SF2">
    <property type="entry name" value="BLL3936 PROTEIN"/>
    <property type="match status" value="1"/>
</dbReference>
<keyword evidence="1" id="KW-0472">Membrane</keyword>
<dbReference type="PANTHER" id="PTHR43849">
    <property type="entry name" value="BLL3936 PROTEIN"/>
    <property type="match status" value="1"/>
</dbReference>
<feature type="transmembrane region" description="Helical" evidence="1">
    <location>
        <begin position="372"/>
        <end position="392"/>
    </location>
</feature>
<reference evidence="3" key="1">
    <citation type="journal article" date="2020" name="mSystems">
        <title>Genome- and Community-Level Interaction Insights into Carbon Utilization and Element Cycling Functions of Hydrothermarchaeota in Hydrothermal Sediment.</title>
        <authorList>
            <person name="Zhou Z."/>
            <person name="Liu Y."/>
            <person name="Xu W."/>
            <person name="Pan J."/>
            <person name="Luo Z.H."/>
            <person name="Li M."/>
        </authorList>
    </citation>
    <scope>NUCLEOTIDE SEQUENCE [LARGE SCALE GENOMIC DNA]</scope>
    <source>
        <strain evidence="3">SpSt-477</strain>
    </source>
</reference>
<feature type="transmembrane region" description="Helical" evidence="1">
    <location>
        <begin position="100"/>
        <end position="118"/>
    </location>
</feature>
<keyword evidence="1" id="KW-1133">Transmembrane helix</keyword>
<feature type="transmembrane region" description="Helical" evidence="1">
    <location>
        <begin position="154"/>
        <end position="171"/>
    </location>
</feature>
<accession>A0A7C4RTN5</accession>
<proteinExistence type="predicted"/>
<comment type="caution">
    <text evidence="3">The sequence shown here is derived from an EMBL/GenBank/DDBJ whole genome shotgun (WGS) entry which is preliminary data.</text>
</comment>
<feature type="transmembrane region" description="Helical" evidence="1">
    <location>
        <begin position="614"/>
        <end position="643"/>
    </location>
</feature>
<feature type="transmembrane region" description="Helical" evidence="1">
    <location>
        <begin position="44"/>
        <end position="62"/>
    </location>
</feature>
<dbReference type="EMBL" id="DSUH01000304">
    <property type="protein sequence ID" value="HGU33799.1"/>
    <property type="molecule type" value="Genomic_DNA"/>
</dbReference>
<evidence type="ECO:0000259" key="2">
    <source>
        <dbReference type="Pfam" id="PF06808"/>
    </source>
</evidence>
<sequence>MDEAMSEEYAPVDIKEVEKKLEEMKIKDVEVSGGRALNPLFNKILLFYGLIVSLFHIWVLTVRAIDPWYFRTLHVVMGGIFVFLLVPGWKRVRNHPMPHWIDYVLILMLIAPTAYIFIDFDEWIYRVGVVPTKWDFFFSTLFVFAVWEMARRTAGLPLAILTLLFILYGHFGNYLPGLFYHKGYAWDRMLTYLFSLDGILGLPIQASAHYIFLFVLFGAFVDASGAGKFFVDFARCLAGRARGGPAKVSIISSALIGTASGSSVANVVVDGVFNIPLMKASGFRKEIAGAVEAMNSSGGQIVPPVMGAGAFLMAEILRVPYPQVCLAAAIPALLYFCSSYFMIDLYSAKAGLKGISKEELPVFRQIMLEKGYLLIPLILLLICLMVLMYSPYRAAMVGIVSLIVVSWVRKESRMGIGAIVNTLSNGAKQSMEIISTCAAAGIVVGVLAQTGLGQKFAMIIFSYSKGYLLIALIFTMLVAIVLGMGMPTTAAYAICASVLAPALIREFQVPPIAAHLFIFYYACLSALTPPVALASFAAAAIANARPMDVGWQAMRFAIAGFIIPFMFIYGPAMVLKGTGIEIATSILTGLLGTYALAGAVQGYLLKETTVLDRIILLIAAFTLIKPGYITDIVGFCLLALVLAMHYIQRKKSMNVPA</sequence>
<feature type="transmembrane region" description="Helical" evidence="1">
    <location>
        <begin position="466"/>
        <end position="484"/>
    </location>
</feature>
<feature type="transmembrane region" description="Helical" evidence="1">
    <location>
        <begin position="582"/>
        <end position="602"/>
    </location>
</feature>
<gene>
    <name evidence="3" type="ORF">ENS29_13235</name>
</gene>
<feature type="domain" description="TRAP C4-dicarboxylate transport system permease DctM subunit" evidence="2">
    <location>
        <begin position="142"/>
        <end position="575"/>
    </location>
</feature>
<feature type="transmembrane region" description="Helical" evidence="1">
    <location>
        <begin position="210"/>
        <end position="230"/>
    </location>
</feature>
<feature type="transmembrane region" description="Helical" evidence="1">
    <location>
        <begin position="519"/>
        <end position="541"/>
    </location>
</feature>
<dbReference type="Pfam" id="PF06808">
    <property type="entry name" value="DctM"/>
    <property type="match status" value="1"/>
</dbReference>
<dbReference type="NCBIfam" id="TIGR02123">
    <property type="entry name" value="TRAP_fused"/>
    <property type="match status" value="1"/>
</dbReference>
<evidence type="ECO:0000313" key="3">
    <source>
        <dbReference type="EMBL" id="HGU33799.1"/>
    </source>
</evidence>
<evidence type="ECO:0000256" key="1">
    <source>
        <dbReference type="SAM" id="Phobius"/>
    </source>
</evidence>
<protein>
    <submittedName>
        <fullName evidence="3">TRAP transporter permease</fullName>
    </submittedName>
</protein>
<feature type="transmembrane region" description="Helical" evidence="1">
    <location>
        <begin position="68"/>
        <end position="88"/>
    </location>
</feature>